<reference evidence="3 4" key="1">
    <citation type="journal article" date="2016" name="Mol. Biol. Evol.">
        <title>Comparative Genomics of Early-Diverging Mushroom-Forming Fungi Provides Insights into the Origins of Lignocellulose Decay Capabilities.</title>
        <authorList>
            <person name="Nagy L.G."/>
            <person name="Riley R."/>
            <person name="Tritt A."/>
            <person name="Adam C."/>
            <person name="Daum C."/>
            <person name="Floudas D."/>
            <person name="Sun H."/>
            <person name="Yadav J.S."/>
            <person name="Pangilinan J."/>
            <person name="Larsson K.H."/>
            <person name="Matsuura K."/>
            <person name="Barry K."/>
            <person name="Labutti K."/>
            <person name="Kuo R."/>
            <person name="Ohm R.A."/>
            <person name="Bhattacharya S.S."/>
            <person name="Shirouzu T."/>
            <person name="Yoshinaga Y."/>
            <person name="Martin F.M."/>
            <person name="Grigoriev I.V."/>
            <person name="Hibbett D.S."/>
        </authorList>
    </citation>
    <scope>NUCLEOTIDE SEQUENCE [LARGE SCALE GENOMIC DNA]</scope>
    <source>
        <strain evidence="3 4">CBS 109695</strain>
    </source>
</reference>
<keyword evidence="1" id="KW-0175">Coiled coil</keyword>
<protein>
    <submittedName>
        <fullName evidence="3">Uncharacterized protein</fullName>
    </submittedName>
</protein>
<feature type="coiled-coil region" evidence="1">
    <location>
        <begin position="301"/>
        <end position="328"/>
    </location>
</feature>
<sequence length="426" mass="48401">MTSTPGFKAHASIQDGRKQPEGIMVKHRRPLGGLYTISHIPALTSPRHSCYNGHRDISGHDQTPHSSHITVASQSTETKSFSQTRHQHHRRNDVELENQPMSNQPQYPLVDRTAHRSFSWGYTQPAPSTPPSQYIISTNSMAVRGPEGQRSVPLEYAQAREAELHKELEKAESDHAAAAKSFRAQYAEGMRRKLQSLKARHEEDLRSRDAEVEALTTRAKGEDAAGIEELNEKLAQALEELENNHQEHEEALGAKETEISVLTIHVEQDRAAAALALQSLDDYHKEWLMNAHVQRRATETLKQTEDVLRIVRLERDNAREALERRSEECQGLYRQLAATHEAAQTMLRESEPRAQRQGLMFRIQPETTTASRSPRARRPSGGDEERLVKRRRVDNIRGLLPDSDLTGGVKHEEMEFDLRELGEVRY</sequence>
<proteinExistence type="predicted"/>
<organism evidence="3 4">
    <name type="scientific">Athelia psychrophila</name>
    <dbReference type="NCBI Taxonomy" id="1759441"/>
    <lineage>
        <taxon>Eukaryota</taxon>
        <taxon>Fungi</taxon>
        <taxon>Dikarya</taxon>
        <taxon>Basidiomycota</taxon>
        <taxon>Agaricomycotina</taxon>
        <taxon>Agaricomycetes</taxon>
        <taxon>Agaricomycetidae</taxon>
        <taxon>Atheliales</taxon>
        <taxon>Atheliaceae</taxon>
        <taxon>Athelia</taxon>
    </lineage>
</organism>
<evidence type="ECO:0000256" key="2">
    <source>
        <dbReference type="SAM" id="MobiDB-lite"/>
    </source>
</evidence>
<accession>A0A166WPB6</accession>
<feature type="coiled-coil region" evidence="1">
    <location>
        <begin position="224"/>
        <end position="258"/>
    </location>
</feature>
<evidence type="ECO:0000313" key="4">
    <source>
        <dbReference type="Proteomes" id="UP000076532"/>
    </source>
</evidence>
<dbReference type="EMBL" id="KV417481">
    <property type="protein sequence ID" value="KZP33962.1"/>
    <property type="molecule type" value="Genomic_DNA"/>
</dbReference>
<keyword evidence="4" id="KW-1185">Reference proteome</keyword>
<evidence type="ECO:0000256" key="1">
    <source>
        <dbReference type="SAM" id="Coils"/>
    </source>
</evidence>
<dbReference type="Proteomes" id="UP000076532">
    <property type="component" value="Unassembled WGS sequence"/>
</dbReference>
<feature type="region of interest" description="Disordered" evidence="2">
    <location>
        <begin position="364"/>
        <end position="386"/>
    </location>
</feature>
<feature type="region of interest" description="Disordered" evidence="2">
    <location>
        <begin position="1"/>
        <end position="22"/>
    </location>
</feature>
<evidence type="ECO:0000313" key="3">
    <source>
        <dbReference type="EMBL" id="KZP33962.1"/>
    </source>
</evidence>
<name>A0A166WPB6_9AGAM</name>
<dbReference type="AlphaFoldDB" id="A0A166WPB6"/>
<gene>
    <name evidence="3" type="ORF">FIBSPDRAFT_1035879</name>
</gene>